<dbReference type="STRING" id="1129374.AJE_00765"/>
<dbReference type="PATRIC" id="fig|1129374.4.peg.157"/>
<dbReference type="RefSeq" id="WP_008949228.1">
    <property type="nucleotide sequence ID" value="NZ_AHTH01000002.1"/>
</dbReference>
<dbReference type="EMBL" id="AHTH01000002">
    <property type="protein sequence ID" value="EHR42676.1"/>
    <property type="molecule type" value="Genomic_DNA"/>
</dbReference>
<name>H3ZA01_9ALTE</name>
<dbReference type="AlphaFoldDB" id="H3ZA01"/>
<gene>
    <name evidence="1" type="ORF">AJE_00765</name>
</gene>
<comment type="caution">
    <text evidence="1">The sequence shown here is derived from an EMBL/GenBank/DDBJ whole genome shotgun (WGS) entry which is preliminary data.</text>
</comment>
<dbReference type="Proteomes" id="UP000012046">
    <property type="component" value="Unassembled WGS sequence"/>
</dbReference>
<evidence type="ECO:0000313" key="1">
    <source>
        <dbReference type="EMBL" id="EHR42676.1"/>
    </source>
</evidence>
<proteinExistence type="predicted"/>
<reference evidence="1 2" key="1">
    <citation type="journal article" date="2012" name="J. Bacteriol.">
        <title>Genome Sequence of Extracellular-Protease-Producing Alishewanella jeotgali Isolated from Traditional Korean Fermented Seafood.</title>
        <authorList>
            <person name="Jung J."/>
            <person name="Chun J."/>
            <person name="Park W."/>
        </authorList>
    </citation>
    <scope>NUCLEOTIDE SEQUENCE [LARGE SCALE GENOMIC DNA]</scope>
    <source>
        <strain evidence="1 2">KCTC 22429</strain>
    </source>
</reference>
<keyword evidence="2" id="KW-1185">Reference proteome</keyword>
<organism evidence="1 2">
    <name type="scientific">Alishewanella jeotgali KCTC 22429</name>
    <dbReference type="NCBI Taxonomy" id="1129374"/>
    <lineage>
        <taxon>Bacteria</taxon>
        <taxon>Pseudomonadati</taxon>
        <taxon>Pseudomonadota</taxon>
        <taxon>Gammaproteobacteria</taxon>
        <taxon>Alteromonadales</taxon>
        <taxon>Alteromonadaceae</taxon>
        <taxon>Alishewanella</taxon>
    </lineage>
</organism>
<evidence type="ECO:0000313" key="2">
    <source>
        <dbReference type="Proteomes" id="UP000012046"/>
    </source>
</evidence>
<sequence length="152" mass="17008">MNTQITLDHIKSILFRATSLNEALAQLDSFGVSYRGETAYVIDAFGVTFWPARTRLSGNRPLFVMVDSENVRDTTDAHLAVLAQLQGPELVTEVPAATFPVAAEHPEIEVPTAAVGKPRFNYFKVYVKTGLLREIIRTERRLKRSQAEGYQL</sequence>
<protein>
    <submittedName>
        <fullName evidence="1">Uncharacterized protein</fullName>
    </submittedName>
</protein>
<accession>H3ZA01</accession>